<accession>A0A8R1EMW0</accession>
<dbReference type="EnsemblMetazoa" id="CJA37326.1">
    <property type="protein sequence ID" value="CJA37326.1"/>
    <property type="gene ID" value="WBGene00213173"/>
</dbReference>
<dbReference type="AlphaFoldDB" id="A0A8R1EMW0"/>
<reference evidence="2" key="1">
    <citation type="submission" date="2010-08" db="EMBL/GenBank/DDBJ databases">
        <authorList>
            <consortium name="Caenorhabditis japonica Sequencing Consortium"/>
            <person name="Wilson R.K."/>
        </authorList>
    </citation>
    <scope>NUCLEOTIDE SEQUENCE [LARGE SCALE GENOMIC DNA]</scope>
    <source>
        <strain evidence="2">DF5081</strain>
    </source>
</reference>
<keyword evidence="2" id="KW-1185">Reference proteome</keyword>
<proteinExistence type="predicted"/>
<evidence type="ECO:0000313" key="1">
    <source>
        <dbReference type="EnsemblMetazoa" id="CJA37326.1"/>
    </source>
</evidence>
<reference evidence="1" key="2">
    <citation type="submission" date="2022-06" db="UniProtKB">
        <authorList>
            <consortium name="EnsemblMetazoa"/>
        </authorList>
    </citation>
    <scope>IDENTIFICATION</scope>
    <source>
        <strain evidence="1">DF5081</strain>
    </source>
</reference>
<sequence length="79" mass="9416">MRLDAIFNESLTQLDDNFSLSFIDNSSIFRIFTSHLLARNTLSVQENARIRDFSRKGVRKMFFLHHPLQYNLQFYPANF</sequence>
<dbReference type="Proteomes" id="UP000005237">
    <property type="component" value="Unassembled WGS sequence"/>
</dbReference>
<protein>
    <submittedName>
        <fullName evidence="1">Uncharacterized protein</fullName>
    </submittedName>
</protein>
<organism evidence="1 2">
    <name type="scientific">Caenorhabditis japonica</name>
    <dbReference type="NCBI Taxonomy" id="281687"/>
    <lineage>
        <taxon>Eukaryota</taxon>
        <taxon>Metazoa</taxon>
        <taxon>Ecdysozoa</taxon>
        <taxon>Nematoda</taxon>
        <taxon>Chromadorea</taxon>
        <taxon>Rhabditida</taxon>
        <taxon>Rhabditina</taxon>
        <taxon>Rhabditomorpha</taxon>
        <taxon>Rhabditoidea</taxon>
        <taxon>Rhabditidae</taxon>
        <taxon>Peloderinae</taxon>
        <taxon>Caenorhabditis</taxon>
    </lineage>
</organism>
<evidence type="ECO:0000313" key="2">
    <source>
        <dbReference type="Proteomes" id="UP000005237"/>
    </source>
</evidence>
<name>A0A8R1EMW0_CAEJA</name>